<keyword evidence="1" id="KW-0812">Transmembrane</keyword>
<keyword evidence="3" id="KW-1185">Reference proteome</keyword>
<reference evidence="2 3" key="1">
    <citation type="journal article" date="2020" name="G3 (Bethesda)">
        <title>Improved Reference Genome for Cyclotella cryptica CCMP332, a Model for Cell Wall Morphogenesis, Salinity Adaptation, and Lipid Production in Diatoms (Bacillariophyta).</title>
        <authorList>
            <person name="Roberts W.R."/>
            <person name="Downey K.M."/>
            <person name="Ruck E.C."/>
            <person name="Traller J.C."/>
            <person name="Alverson A.J."/>
        </authorList>
    </citation>
    <scope>NUCLEOTIDE SEQUENCE [LARGE SCALE GENOMIC DNA]</scope>
    <source>
        <strain evidence="2 3">CCMP332</strain>
    </source>
</reference>
<evidence type="ECO:0000313" key="2">
    <source>
        <dbReference type="EMBL" id="KAL3786141.1"/>
    </source>
</evidence>
<gene>
    <name evidence="2" type="ORF">HJC23_010715</name>
</gene>
<feature type="transmembrane region" description="Helical" evidence="1">
    <location>
        <begin position="84"/>
        <end position="104"/>
    </location>
</feature>
<comment type="caution">
    <text evidence="2">The sequence shown here is derived from an EMBL/GenBank/DDBJ whole genome shotgun (WGS) entry which is preliminary data.</text>
</comment>
<dbReference type="Proteomes" id="UP001516023">
    <property type="component" value="Unassembled WGS sequence"/>
</dbReference>
<evidence type="ECO:0000256" key="1">
    <source>
        <dbReference type="SAM" id="Phobius"/>
    </source>
</evidence>
<keyword evidence="1" id="KW-0472">Membrane</keyword>
<protein>
    <submittedName>
        <fullName evidence="2">Uncharacterized protein</fullName>
    </submittedName>
</protein>
<dbReference type="EMBL" id="JABMIG020000201">
    <property type="protein sequence ID" value="KAL3786141.1"/>
    <property type="molecule type" value="Genomic_DNA"/>
</dbReference>
<organism evidence="2 3">
    <name type="scientific">Cyclotella cryptica</name>
    <dbReference type="NCBI Taxonomy" id="29204"/>
    <lineage>
        <taxon>Eukaryota</taxon>
        <taxon>Sar</taxon>
        <taxon>Stramenopiles</taxon>
        <taxon>Ochrophyta</taxon>
        <taxon>Bacillariophyta</taxon>
        <taxon>Coscinodiscophyceae</taxon>
        <taxon>Thalassiosirophycidae</taxon>
        <taxon>Stephanodiscales</taxon>
        <taxon>Stephanodiscaceae</taxon>
        <taxon>Cyclotella</taxon>
    </lineage>
</organism>
<accession>A0ABD3PFU5</accession>
<proteinExistence type="predicted"/>
<feature type="transmembrane region" description="Helical" evidence="1">
    <location>
        <begin position="50"/>
        <end position="72"/>
    </location>
</feature>
<keyword evidence="1" id="KW-1133">Transmembrane helix</keyword>
<dbReference type="AlphaFoldDB" id="A0ABD3PFU5"/>
<name>A0ABD3PFU5_9STRA</name>
<feature type="transmembrane region" description="Helical" evidence="1">
    <location>
        <begin position="25"/>
        <end position="43"/>
    </location>
</feature>
<evidence type="ECO:0000313" key="3">
    <source>
        <dbReference type="Proteomes" id="UP001516023"/>
    </source>
</evidence>
<sequence>MSLLNKCKAYRSQPNATTFPELPTVTTWMRFLLGGLYGISLGLRTDTRGLIGALFGLNVITFLPMFWFNSYLDANIDSYKSLNFAGVANAFAFMMLVWILIFTWEHGEEEISLGKVISDVVHSGSGDDGAFENVLTTESDIGHADLSDEF</sequence>